<dbReference type="RefSeq" id="WP_005976483.1">
    <property type="nucleotide sequence ID" value="NZ_CABKNW010000001.1"/>
</dbReference>
<dbReference type="InterPro" id="IPR000182">
    <property type="entry name" value="GNAT_dom"/>
</dbReference>
<gene>
    <name evidence="2" type="ORF">NCTC12112_00853</name>
</gene>
<dbReference type="Gene3D" id="3.40.630.30">
    <property type="match status" value="1"/>
</dbReference>
<accession>A0AAX2J9U0</accession>
<organism evidence="2 3">
    <name type="scientific">Fusobacterium ulcerans</name>
    <dbReference type="NCBI Taxonomy" id="861"/>
    <lineage>
        <taxon>Bacteria</taxon>
        <taxon>Fusobacteriati</taxon>
        <taxon>Fusobacteriota</taxon>
        <taxon>Fusobacteriia</taxon>
        <taxon>Fusobacteriales</taxon>
        <taxon>Fusobacteriaceae</taxon>
        <taxon>Fusobacterium</taxon>
    </lineage>
</organism>
<sequence>MEIYKSSINDKENFIKMRVSLFKELGEIDENSEIEELIKETGNYYTNHIDKDLFCWFAEIDGSIAAVASMCIFCRIPYFQNPVGLEGYILNVYTLPEFRNKGAASKLITEIIAFSKNSAIKKLWLNSSEAGKEIYKSLGFKENDNEMELFL</sequence>
<dbReference type="KEGG" id="ful:C4N20_11480"/>
<dbReference type="SUPFAM" id="SSF55729">
    <property type="entry name" value="Acyl-CoA N-acyltransferases (Nat)"/>
    <property type="match status" value="1"/>
</dbReference>
<evidence type="ECO:0000313" key="2">
    <source>
        <dbReference type="EMBL" id="SQJ00566.1"/>
    </source>
</evidence>
<evidence type="ECO:0000313" key="3">
    <source>
        <dbReference type="Proteomes" id="UP000249008"/>
    </source>
</evidence>
<dbReference type="InterPro" id="IPR016181">
    <property type="entry name" value="Acyl_CoA_acyltransferase"/>
</dbReference>
<reference evidence="2 3" key="1">
    <citation type="submission" date="2018-06" db="EMBL/GenBank/DDBJ databases">
        <authorList>
            <consortium name="Pathogen Informatics"/>
            <person name="Doyle S."/>
        </authorList>
    </citation>
    <scope>NUCLEOTIDE SEQUENCE [LARGE SCALE GENOMIC DNA]</scope>
    <source>
        <strain evidence="2 3">NCTC12112</strain>
    </source>
</reference>
<dbReference type="CDD" id="cd04301">
    <property type="entry name" value="NAT_SF"/>
    <property type="match status" value="1"/>
</dbReference>
<dbReference type="Pfam" id="PF00583">
    <property type="entry name" value="Acetyltransf_1"/>
    <property type="match status" value="1"/>
</dbReference>
<protein>
    <submittedName>
        <fullName evidence="2">Acetyltransferase (GNAT) family</fullName>
    </submittedName>
</protein>
<dbReference type="GeneID" id="78455435"/>
<dbReference type="Proteomes" id="UP000249008">
    <property type="component" value="Chromosome 1"/>
</dbReference>
<evidence type="ECO:0000259" key="1">
    <source>
        <dbReference type="PROSITE" id="PS51186"/>
    </source>
</evidence>
<proteinExistence type="predicted"/>
<dbReference type="AlphaFoldDB" id="A0AAX2J9U0"/>
<dbReference type="EMBL" id="LS483487">
    <property type="protein sequence ID" value="SQJ00566.1"/>
    <property type="molecule type" value="Genomic_DNA"/>
</dbReference>
<feature type="domain" description="N-acetyltransferase" evidence="1">
    <location>
        <begin position="1"/>
        <end position="151"/>
    </location>
</feature>
<dbReference type="GO" id="GO:0016747">
    <property type="term" value="F:acyltransferase activity, transferring groups other than amino-acyl groups"/>
    <property type="evidence" value="ECO:0007669"/>
    <property type="project" value="InterPro"/>
</dbReference>
<dbReference type="PROSITE" id="PS51186">
    <property type="entry name" value="GNAT"/>
    <property type="match status" value="1"/>
</dbReference>
<name>A0AAX2J9U0_9FUSO</name>